<protein>
    <recommendedName>
        <fullName evidence="6">Yip1 domain-containing protein</fullName>
    </recommendedName>
</protein>
<evidence type="ECO:0000256" key="2">
    <source>
        <dbReference type="ARBA" id="ARBA00022692"/>
    </source>
</evidence>
<name>A0A328TYK4_9BACL</name>
<dbReference type="Pfam" id="PF04893">
    <property type="entry name" value="Yip1"/>
    <property type="match status" value="1"/>
</dbReference>
<feature type="transmembrane region" description="Helical" evidence="5">
    <location>
        <begin position="70"/>
        <end position="89"/>
    </location>
</feature>
<reference evidence="7 8" key="1">
    <citation type="submission" date="2018-06" db="EMBL/GenBank/DDBJ databases">
        <title>Paenibacillus montanisoli sp. nov., isolated from mountain area soil.</title>
        <authorList>
            <person name="Wu M."/>
        </authorList>
    </citation>
    <scope>NUCLEOTIDE SEQUENCE [LARGE SCALE GENOMIC DNA]</scope>
    <source>
        <strain evidence="7 8">RA17</strain>
    </source>
</reference>
<keyword evidence="4 5" id="KW-0472">Membrane</keyword>
<sequence length="247" mass="28445">MDYYRCHSHRLRHLSDRQIHDSHHEHRDKEVWLLNQAVMKQSGLRSLRLGVAILFHPVDAFEELQKNKHLMSAFVLILLTLCVRIVTIYMTSFHITSLQTEYADLNLEIIRFVVPLISGVIACYLITAIMDGEAHFSQILTAMSYALIPYIVFAIPLAAISLVISRGELGLYNSLNLLIWLWVALLIFIQLKVLNDYSFKKAVGVLLLSVFAFITFWGTVGLVFSLTNHVLQFVREVAVEIRYLWEN</sequence>
<evidence type="ECO:0000256" key="1">
    <source>
        <dbReference type="ARBA" id="ARBA00004141"/>
    </source>
</evidence>
<evidence type="ECO:0000256" key="3">
    <source>
        <dbReference type="ARBA" id="ARBA00022989"/>
    </source>
</evidence>
<comment type="subcellular location">
    <subcellularLocation>
        <location evidence="1">Membrane</location>
        <topology evidence="1">Multi-pass membrane protein</topology>
    </subcellularLocation>
</comment>
<accession>A0A328TYK4</accession>
<evidence type="ECO:0000313" key="8">
    <source>
        <dbReference type="Proteomes" id="UP000249260"/>
    </source>
</evidence>
<gene>
    <name evidence="7" type="ORF">DL346_17825</name>
</gene>
<evidence type="ECO:0000256" key="5">
    <source>
        <dbReference type="SAM" id="Phobius"/>
    </source>
</evidence>
<dbReference type="AlphaFoldDB" id="A0A328TYK4"/>
<feature type="domain" description="Yip1" evidence="6">
    <location>
        <begin position="52"/>
        <end position="218"/>
    </location>
</feature>
<feature type="transmembrane region" description="Helical" evidence="5">
    <location>
        <begin position="170"/>
        <end position="191"/>
    </location>
</feature>
<feature type="transmembrane region" description="Helical" evidence="5">
    <location>
        <begin position="109"/>
        <end position="130"/>
    </location>
</feature>
<proteinExistence type="predicted"/>
<feature type="transmembrane region" description="Helical" evidence="5">
    <location>
        <begin position="203"/>
        <end position="226"/>
    </location>
</feature>
<organism evidence="7 8">
    <name type="scientific">Paenibacillus montanisoli</name>
    <dbReference type="NCBI Taxonomy" id="2081970"/>
    <lineage>
        <taxon>Bacteria</taxon>
        <taxon>Bacillati</taxon>
        <taxon>Bacillota</taxon>
        <taxon>Bacilli</taxon>
        <taxon>Bacillales</taxon>
        <taxon>Paenibacillaceae</taxon>
        <taxon>Paenibacillus</taxon>
    </lineage>
</organism>
<keyword evidence="8" id="KW-1185">Reference proteome</keyword>
<dbReference type="Proteomes" id="UP000249260">
    <property type="component" value="Unassembled WGS sequence"/>
</dbReference>
<evidence type="ECO:0000259" key="6">
    <source>
        <dbReference type="Pfam" id="PF04893"/>
    </source>
</evidence>
<dbReference type="GO" id="GO:0016020">
    <property type="term" value="C:membrane"/>
    <property type="evidence" value="ECO:0007669"/>
    <property type="project" value="UniProtKB-SubCell"/>
</dbReference>
<keyword evidence="3 5" id="KW-1133">Transmembrane helix</keyword>
<dbReference type="InterPro" id="IPR006977">
    <property type="entry name" value="Yip1_dom"/>
</dbReference>
<dbReference type="OrthoDB" id="2111793at2"/>
<dbReference type="EMBL" id="QLUW01000003">
    <property type="protein sequence ID" value="RAP75597.1"/>
    <property type="molecule type" value="Genomic_DNA"/>
</dbReference>
<comment type="caution">
    <text evidence="7">The sequence shown here is derived from an EMBL/GenBank/DDBJ whole genome shotgun (WGS) entry which is preliminary data.</text>
</comment>
<feature type="transmembrane region" description="Helical" evidence="5">
    <location>
        <begin position="142"/>
        <end position="164"/>
    </location>
</feature>
<evidence type="ECO:0000313" key="7">
    <source>
        <dbReference type="EMBL" id="RAP75597.1"/>
    </source>
</evidence>
<keyword evidence="2 5" id="KW-0812">Transmembrane</keyword>
<evidence type="ECO:0000256" key="4">
    <source>
        <dbReference type="ARBA" id="ARBA00023136"/>
    </source>
</evidence>